<dbReference type="PROSITE" id="PS50082">
    <property type="entry name" value="WD_REPEATS_2"/>
    <property type="match status" value="1"/>
</dbReference>
<name>A0ABY5Q850_9ACTN</name>
<sequence>MAFTPDGNTLATGGNDFTIRLRETRPAQVTTRICDSAHPRITKAQWAQHFPAVGFTPPCPTT</sequence>
<keyword evidence="3" id="KW-1185">Reference proteome</keyword>
<dbReference type="InterPro" id="IPR015943">
    <property type="entry name" value="WD40/YVTN_repeat-like_dom_sf"/>
</dbReference>
<dbReference type="SUPFAM" id="SSF50978">
    <property type="entry name" value="WD40 repeat-like"/>
    <property type="match status" value="1"/>
</dbReference>
<dbReference type="Gene3D" id="2.130.10.10">
    <property type="entry name" value="YVTN repeat-like/Quinoprotein amine dehydrogenase"/>
    <property type="match status" value="1"/>
</dbReference>
<organism evidence="2 3">
    <name type="scientific">Streptomyces yangpuensis</name>
    <dbReference type="NCBI Taxonomy" id="1648182"/>
    <lineage>
        <taxon>Bacteria</taxon>
        <taxon>Bacillati</taxon>
        <taxon>Actinomycetota</taxon>
        <taxon>Actinomycetes</taxon>
        <taxon>Kitasatosporales</taxon>
        <taxon>Streptomycetaceae</taxon>
        <taxon>Streptomyces</taxon>
    </lineage>
</organism>
<protein>
    <submittedName>
        <fullName evidence="2">WD40 domain-containing protein</fullName>
    </submittedName>
</protein>
<evidence type="ECO:0000256" key="1">
    <source>
        <dbReference type="PROSITE-ProRule" id="PRU00221"/>
    </source>
</evidence>
<proteinExistence type="predicted"/>
<evidence type="ECO:0000313" key="3">
    <source>
        <dbReference type="Proteomes" id="UP001057738"/>
    </source>
</evidence>
<feature type="repeat" description="WD" evidence="1">
    <location>
        <begin position="1"/>
        <end position="32"/>
    </location>
</feature>
<evidence type="ECO:0000313" key="2">
    <source>
        <dbReference type="EMBL" id="UUY51813.1"/>
    </source>
</evidence>
<accession>A0ABY5Q850</accession>
<dbReference type="EMBL" id="CP102514">
    <property type="protein sequence ID" value="UUY51813.1"/>
    <property type="molecule type" value="Genomic_DNA"/>
</dbReference>
<dbReference type="InterPro" id="IPR001680">
    <property type="entry name" value="WD40_rpt"/>
</dbReference>
<dbReference type="Proteomes" id="UP001057738">
    <property type="component" value="Chromosome"/>
</dbReference>
<dbReference type="InterPro" id="IPR036322">
    <property type="entry name" value="WD40_repeat_dom_sf"/>
</dbReference>
<reference evidence="2" key="1">
    <citation type="submission" date="2022-08" db="EMBL/GenBank/DDBJ databases">
        <authorList>
            <person name="Tian L."/>
        </authorList>
    </citation>
    <scope>NUCLEOTIDE SEQUENCE</scope>
    <source>
        <strain evidence="2">CM253</strain>
    </source>
</reference>
<keyword evidence="1" id="KW-0853">WD repeat</keyword>
<gene>
    <name evidence="2" type="ORF">NRK68_02350</name>
</gene>